<dbReference type="EMBL" id="JACJTE010000016">
    <property type="protein sequence ID" value="MBD2562174.1"/>
    <property type="molecule type" value="Genomic_DNA"/>
</dbReference>
<proteinExistence type="predicted"/>
<name>A0ABR8EX73_NOSLI</name>
<keyword evidence="1" id="KW-0472">Membrane</keyword>
<evidence type="ECO:0000313" key="2">
    <source>
        <dbReference type="EMBL" id="MBD2562174.1"/>
    </source>
</evidence>
<feature type="transmembrane region" description="Helical" evidence="1">
    <location>
        <begin position="6"/>
        <end position="26"/>
    </location>
</feature>
<dbReference type="Proteomes" id="UP000604661">
    <property type="component" value="Unassembled WGS sequence"/>
</dbReference>
<protein>
    <submittedName>
        <fullName evidence="2">Uncharacterized protein</fullName>
    </submittedName>
</protein>
<keyword evidence="1" id="KW-1133">Transmembrane helix</keyword>
<gene>
    <name evidence="2" type="ORF">H6G95_16455</name>
</gene>
<keyword evidence="1" id="KW-0812">Transmembrane</keyword>
<evidence type="ECO:0000256" key="1">
    <source>
        <dbReference type="SAM" id="Phobius"/>
    </source>
</evidence>
<sequence length="89" mass="9962">MLSQILDFGFSIVISLVLGFCNEAVFSQMFPNRIKTATIGLQSSRLDVTSKHLETSFYILNNIEFDDLESIMTTEFAQGLPSDTEFGVM</sequence>
<organism evidence="2 3">
    <name type="scientific">Nostoc linckia FACHB-391</name>
    <dbReference type="NCBI Taxonomy" id="2692906"/>
    <lineage>
        <taxon>Bacteria</taxon>
        <taxon>Bacillati</taxon>
        <taxon>Cyanobacteriota</taxon>
        <taxon>Cyanophyceae</taxon>
        <taxon>Nostocales</taxon>
        <taxon>Nostocaceae</taxon>
        <taxon>Nostoc</taxon>
    </lineage>
</organism>
<dbReference type="RefSeq" id="WP_190894526.1">
    <property type="nucleotide sequence ID" value="NZ_JACJTE010000016.1"/>
</dbReference>
<comment type="caution">
    <text evidence="2">The sequence shown here is derived from an EMBL/GenBank/DDBJ whole genome shotgun (WGS) entry which is preliminary data.</text>
</comment>
<reference evidence="2 3" key="1">
    <citation type="journal article" date="2020" name="ISME J.">
        <title>Comparative genomics reveals insights into cyanobacterial evolution and habitat adaptation.</title>
        <authorList>
            <person name="Chen M.Y."/>
            <person name="Teng W.K."/>
            <person name="Zhao L."/>
            <person name="Hu C.X."/>
            <person name="Zhou Y.K."/>
            <person name="Han B.P."/>
            <person name="Song L.R."/>
            <person name="Shu W.S."/>
        </authorList>
    </citation>
    <scope>NUCLEOTIDE SEQUENCE [LARGE SCALE GENOMIC DNA]</scope>
    <source>
        <strain evidence="2 3">FACHB-391</strain>
    </source>
</reference>
<keyword evidence="3" id="KW-1185">Reference proteome</keyword>
<accession>A0ABR8EX73</accession>
<evidence type="ECO:0000313" key="3">
    <source>
        <dbReference type="Proteomes" id="UP000604661"/>
    </source>
</evidence>